<dbReference type="AlphaFoldDB" id="A0A2W0HAE6"/>
<dbReference type="GO" id="GO:0016787">
    <property type="term" value="F:hydrolase activity"/>
    <property type="evidence" value="ECO:0007669"/>
    <property type="project" value="UniProtKB-KW"/>
</dbReference>
<dbReference type="InterPro" id="IPR029058">
    <property type="entry name" value="AB_hydrolase_fold"/>
</dbReference>
<dbReference type="SUPFAM" id="SSF53474">
    <property type="entry name" value="alpha/beta-Hydrolases"/>
    <property type="match status" value="1"/>
</dbReference>
<evidence type="ECO:0000259" key="1">
    <source>
        <dbReference type="Pfam" id="PF12146"/>
    </source>
</evidence>
<proteinExistence type="predicted"/>
<dbReference type="InterPro" id="IPR022742">
    <property type="entry name" value="Hydrolase_4"/>
</dbReference>
<dbReference type="PANTHER" id="PTHR43798:SF33">
    <property type="entry name" value="HYDROLASE, PUTATIVE (AFU_ORTHOLOGUE AFUA_2G14860)-RELATED"/>
    <property type="match status" value="1"/>
</dbReference>
<organism evidence="2 3">
    <name type="scientific">Alteribacter lacisalsi</name>
    <dbReference type="NCBI Taxonomy" id="2045244"/>
    <lineage>
        <taxon>Bacteria</taxon>
        <taxon>Bacillati</taxon>
        <taxon>Bacillota</taxon>
        <taxon>Bacilli</taxon>
        <taxon>Bacillales</taxon>
        <taxon>Bacillaceae</taxon>
        <taxon>Alteribacter</taxon>
    </lineage>
</organism>
<dbReference type="Proteomes" id="UP000248066">
    <property type="component" value="Unassembled WGS sequence"/>
</dbReference>
<evidence type="ECO:0000313" key="2">
    <source>
        <dbReference type="EMBL" id="PYZ98127.1"/>
    </source>
</evidence>
<evidence type="ECO:0000313" key="3">
    <source>
        <dbReference type="Proteomes" id="UP000248066"/>
    </source>
</evidence>
<dbReference type="Pfam" id="PF12146">
    <property type="entry name" value="Hydrolase_4"/>
    <property type="match status" value="1"/>
</dbReference>
<dbReference type="InterPro" id="IPR050266">
    <property type="entry name" value="AB_hydrolase_sf"/>
</dbReference>
<dbReference type="EMBL" id="PDOF01000001">
    <property type="protein sequence ID" value="PYZ98127.1"/>
    <property type="molecule type" value="Genomic_DNA"/>
</dbReference>
<keyword evidence="2" id="KW-0378">Hydrolase</keyword>
<dbReference type="PANTHER" id="PTHR43798">
    <property type="entry name" value="MONOACYLGLYCEROL LIPASE"/>
    <property type="match status" value="1"/>
</dbReference>
<sequence length="261" mass="29928">MPFAQVRNGPLYYEVCGKGKPVVFTHGASWNNRLWEPQKEVLAEHYQIITWDVRGHGQSPAAGCELSGKVFTEDLIDLLNHLKLDSAVLAGLSMGGIISMQTAIDYPGRVEGLVLIGSPCTFRFNFYERMVVPVQRMLSLFLPMRTFAKAQGYYFSRYNPGNRLFIEEAVQSMTAKDWHRVWCALTAMDCRENMNRIECPVLIIQGEHDFIIRHQQKYMAETIPNARHVVVKEADHATNRDNAEEVNRLLEEFLKSRVYSE</sequence>
<name>A0A2W0HAE6_9BACI</name>
<gene>
    <name evidence="2" type="ORF">CR205_05905</name>
</gene>
<feature type="domain" description="Serine aminopeptidase S33" evidence="1">
    <location>
        <begin position="22"/>
        <end position="236"/>
    </location>
</feature>
<reference evidence="2 3" key="1">
    <citation type="submission" date="2017-10" db="EMBL/GenBank/DDBJ databases">
        <title>Bacillus sp. nov., a halophilic bacterium isolated from a Yangshapao Lake.</title>
        <authorList>
            <person name="Wang H."/>
        </authorList>
    </citation>
    <scope>NUCLEOTIDE SEQUENCE [LARGE SCALE GENOMIC DNA]</scope>
    <source>
        <strain evidence="2 3">YSP-3</strain>
    </source>
</reference>
<dbReference type="PRINTS" id="PR00111">
    <property type="entry name" value="ABHYDROLASE"/>
</dbReference>
<comment type="caution">
    <text evidence="2">The sequence shown here is derived from an EMBL/GenBank/DDBJ whole genome shotgun (WGS) entry which is preliminary data.</text>
</comment>
<dbReference type="OrthoDB" id="9805423at2"/>
<dbReference type="GO" id="GO:0016020">
    <property type="term" value="C:membrane"/>
    <property type="evidence" value="ECO:0007669"/>
    <property type="project" value="TreeGrafter"/>
</dbReference>
<dbReference type="Gene3D" id="3.40.50.1820">
    <property type="entry name" value="alpha/beta hydrolase"/>
    <property type="match status" value="1"/>
</dbReference>
<keyword evidence="3" id="KW-1185">Reference proteome</keyword>
<accession>A0A2W0HAE6</accession>
<dbReference type="InterPro" id="IPR000073">
    <property type="entry name" value="AB_hydrolase_1"/>
</dbReference>
<protein>
    <submittedName>
        <fullName evidence="2">Alpha/beta hydrolase</fullName>
    </submittedName>
</protein>